<dbReference type="InterPro" id="IPR029016">
    <property type="entry name" value="GAF-like_dom_sf"/>
</dbReference>
<comment type="catalytic activity">
    <reaction evidence="1">
        <text>ATP + protein L-histidine = ADP + protein N-phospho-L-histidine.</text>
        <dbReference type="EC" id="2.7.13.3"/>
    </reaction>
</comment>
<proteinExistence type="predicted"/>
<dbReference type="PROSITE" id="PS50109">
    <property type="entry name" value="HIS_KIN"/>
    <property type="match status" value="1"/>
</dbReference>
<dbReference type="InterPro" id="IPR000014">
    <property type="entry name" value="PAS"/>
</dbReference>
<dbReference type="PRINTS" id="PR00344">
    <property type="entry name" value="BCTRLSENSOR"/>
</dbReference>
<dbReference type="InterPro" id="IPR001610">
    <property type="entry name" value="PAC"/>
</dbReference>
<name>A0A5B9EF53_9BACT</name>
<dbReference type="CDD" id="cd00082">
    <property type="entry name" value="HisKA"/>
    <property type="match status" value="1"/>
</dbReference>
<dbReference type="SUPFAM" id="SSF55785">
    <property type="entry name" value="PYP-like sensor domain (PAS domain)"/>
    <property type="match status" value="1"/>
</dbReference>
<dbReference type="Pfam" id="PF02518">
    <property type="entry name" value="HATPase_c"/>
    <property type="match status" value="1"/>
</dbReference>
<evidence type="ECO:0000256" key="1">
    <source>
        <dbReference type="ARBA" id="ARBA00000085"/>
    </source>
</evidence>
<dbReference type="PROSITE" id="PS50112">
    <property type="entry name" value="PAS"/>
    <property type="match status" value="1"/>
</dbReference>
<dbReference type="PANTHER" id="PTHR43065">
    <property type="entry name" value="SENSOR HISTIDINE KINASE"/>
    <property type="match status" value="1"/>
</dbReference>
<dbReference type="InterPro" id="IPR005467">
    <property type="entry name" value="His_kinase_dom"/>
</dbReference>
<keyword evidence="8" id="KW-0902">Two-component regulatory system</keyword>
<sequence length="535" mass="58181">MSAAAHITILREQGDASRLLAEAGLSLLRATESTQALCFAVDTGRTLSAADAGVLLYRPSDTGSVWCAEPGASMTPLAADFPIPDKVIRIDNISTRFGIPALPEKISRKAFRSLLAVPLPCTIGAGALVYISGRTAAFSEEGVFSIGVLASQTAACLETIRLRKQLVLHAGEQKEHAKRLSELAAIVTSSDDPILSKDLNGIIASWNDAATRVFGYRPEEMIGQSILKLIPPEFHADEELILSKIRAGERIERFETTRLAKSGERIPVSLTVSPVKDETGKIVGASKILHDISNRKRMEESLLQAEKIAATGRMAATIAHEINNPLEAVVNLLYLLRPMVTDPQGMTYLETAENELARVSHIAKQTLGYYREHSSAKPTSISDLVENALKVYEPRCKAYRITLERHLESDRKIVLRQGEMLQVISNLITNSLYAMPQGGTLTVSVQDVSFPSDGVQLRVKDTGIGIPKENLERIFEAFFTTRSTIGTGIGLFVAKQFVEGHGGSIRVESSIAPENHGTTLGIFLPIHTSHELQSL</sequence>
<evidence type="ECO:0000259" key="11">
    <source>
        <dbReference type="PROSITE" id="PS50113"/>
    </source>
</evidence>
<dbReference type="Gene3D" id="1.10.287.130">
    <property type="match status" value="1"/>
</dbReference>
<keyword evidence="6" id="KW-0418">Kinase</keyword>
<dbReference type="GO" id="GO:0000155">
    <property type="term" value="F:phosphorelay sensor kinase activity"/>
    <property type="evidence" value="ECO:0007669"/>
    <property type="project" value="InterPro"/>
</dbReference>
<dbReference type="EC" id="2.7.13.3" evidence="2"/>
<dbReference type="SMART" id="SM00387">
    <property type="entry name" value="HATPase_c"/>
    <property type="match status" value="1"/>
</dbReference>
<reference evidence="12 13" key="1">
    <citation type="submission" date="2019-08" db="EMBL/GenBank/DDBJ databases">
        <title>Complete genome sequence of Terriglobus albidus strain ORNL.</title>
        <authorList>
            <person name="Podar M."/>
        </authorList>
    </citation>
    <scope>NUCLEOTIDE SEQUENCE [LARGE SCALE GENOMIC DNA]</scope>
    <source>
        <strain evidence="12 13">ORNL</strain>
    </source>
</reference>
<dbReference type="RefSeq" id="WP_147650139.1">
    <property type="nucleotide sequence ID" value="NZ_CP042806.1"/>
</dbReference>
<dbReference type="SMART" id="SM00091">
    <property type="entry name" value="PAS"/>
    <property type="match status" value="1"/>
</dbReference>
<evidence type="ECO:0000256" key="2">
    <source>
        <dbReference type="ARBA" id="ARBA00012438"/>
    </source>
</evidence>
<keyword evidence="4" id="KW-0808">Transferase</keyword>
<keyword evidence="5" id="KW-0547">Nucleotide-binding</keyword>
<dbReference type="SMART" id="SM00388">
    <property type="entry name" value="HisKA"/>
    <property type="match status" value="1"/>
</dbReference>
<dbReference type="NCBIfam" id="TIGR00229">
    <property type="entry name" value="sensory_box"/>
    <property type="match status" value="1"/>
</dbReference>
<evidence type="ECO:0000259" key="10">
    <source>
        <dbReference type="PROSITE" id="PS50112"/>
    </source>
</evidence>
<evidence type="ECO:0000256" key="4">
    <source>
        <dbReference type="ARBA" id="ARBA00022679"/>
    </source>
</evidence>
<dbReference type="InterPro" id="IPR003661">
    <property type="entry name" value="HisK_dim/P_dom"/>
</dbReference>
<dbReference type="Gene3D" id="3.30.565.10">
    <property type="entry name" value="Histidine kinase-like ATPase, C-terminal domain"/>
    <property type="match status" value="1"/>
</dbReference>
<keyword evidence="13" id="KW-1185">Reference proteome</keyword>
<dbReference type="KEGG" id="talb:FTW19_24295"/>
<dbReference type="EMBL" id="CP042806">
    <property type="protein sequence ID" value="QEE30843.1"/>
    <property type="molecule type" value="Genomic_DNA"/>
</dbReference>
<evidence type="ECO:0000256" key="5">
    <source>
        <dbReference type="ARBA" id="ARBA00022741"/>
    </source>
</evidence>
<evidence type="ECO:0000313" key="13">
    <source>
        <dbReference type="Proteomes" id="UP000321820"/>
    </source>
</evidence>
<dbReference type="SUPFAM" id="SSF47384">
    <property type="entry name" value="Homodimeric domain of signal transducing histidine kinase"/>
    <property type="match status" value="1"/>
</dbReference>
<dbReference type="InterPro" id="IPR036890">
    <property type="entry name" value="HATPase_C_sf"/>
</dbReference>
<feature type="domain" description="Histidine kinase" evidence="9">
    <location>
        <begin position="317"/>
        <end position="528"/>
    </location>
</feature>
<dbReference type="OrthoDB" id="9815750at2"/>
<dbReference type="GO" id="GO:0006355">
    <property type="term" value="P:regulation of DNA-templated transcription"/>
    <property type="evidence" value="ECO:0007669"/>
    <property type="project" value="InterPro"/>
</dbReference>
<dbReference type="InterPro" id="IPR036097">
    <property type="entry name" value="HisK_dim/P_sf"/>
</dbReference>
<evidence type="ECO:0000256" key="8">
    <source>
        <dbReference type="ARBA" id="ARBA00023012"/>
    </source>
</evidence>
<dbReference type="SUPFAM" id="SSF55781">
    <property type="entry name" value="GAF domain-like"/>
    <property type="match status" value="1"/>
</dbReference>
<dbReference type="Pfam" id="PF00989">
    <property type="entry name" value="PAS"/>
    <property type="match status" value="1"/>
</dbReference>
<dbReference type="AlphaFoldDB" id="A0A5B9EF53"/>
<feature type="domain" description="PAC" evidence="11">
    <location>
        <begin position="252"/>
        <end position="304"/>
    </location>
</feature>
<dbReference type="InterPro" id="IPR013767">
    <property type="entry name" value="PAS_fold"/>
</dbReference>
<organism evidence="12 13">
    <name type="scientific">Terriglobus albidus</name>
    <dbReference type="NCBI Taxonomy" id="1592106"/>
    <lineage>
        <taxon>Bacteria</taxon>
        <taxon>Pseudomonadati</taxon>
        <taxon>Acidobacteriota</taxon>
        <taxon>Terriglobia</taxon>
        <taxon>Terriglobales</taxon>
        <taxon>Acidobacteriaceae</taxon>
        <taxon>Terriglobus</taxon>
    </lineage>
</organism>
<dbReference type="Pfam" id="PF00512">
    <property type="entry name" value="HisKA"/>
    <property type="match status" value="1"/>
</dbReference>
<dbReference type="InterPro" id="IPR004358">
    <property type="entry name" value="Sig_transdc_His_kin-like_C"/>
</dbReference>
<gene>
    <name evidence="12" type="ORF">FTW19_24295</name>
</gene>
<evidence type="ECO:0000259" key="9">
    <source>
        <dbReference type="PROSITE" id="PS50109"/>
    </source>
</evidence>
<dbReference type="InterPro" id="IPR035965">
    <property type="entry name" value="PAS-like_dom_sf"/>
</dbReference>
<dbReference type="PROSITE" id="PS50113">
    <property type="entry name" value="PAC"/>
    <property type="match status" value="1"/>
</dbReference>
<evidence type="ECO:0000256" key="3">
    <source>
        <dbReference type="ARBA" id="ARBA00022553"/>
    </source>
</evidence>
<dbReference type="Gene3D" id="3.30.450.40">
    <property type="match status" value="1"/>
</dbReference>
<dbReference type="CDD" id="cd00075">
    <property type="entry name" value="HATPase"/>
    <property type="match status" value="1"/>
</dbReference>
<dbReference type="SUPFAM" id="SSF55874">
    <property type="entry name" value="ATPase domain of HSP90 chaperone/DNA topoisomerase II/histidine kinase"/>
    <property type="match status" value="1"/>
</dbReference>
<feature type="domain" description="PAS" evidence="10">
    <location>
        <begin position="179"/>
        <end position="233"/>
    </location>
</feature>
<protein>
    <recommendedName>
        <fullName evidence="2">histidine kinase</fullName>
        <ecNumber evidence="2">2.7.13.3</ecNumber>
    </recommendedName>
</protein>
<evidence type="ECO:0000313" key="12">
    <source>
        <dbReference type="EMBL" id="QEE30843.1"/>
    </source>
</evidence>
<dbReference type="SMART" id="SM00086">
    <property type="entry name" value="PAC"/>
    <property type="match status" value="1"/>
</dbReference>
<dbReference type="CDD" id="cd00130">
    <property type="entry name" value="PAS"/>
    <property type="match status" value="1"/>
</dbReference>
<dbReference type="InterPro" id="IPR003594">
    <property type="entry name" value="HATPase_dom"/>
</dbReference>
<dbReference type="Proteomes" id="UP000321820">
    <property type="component" value="Chromosome"/>
</dbReference>
<keyword evidence="3" id="KW-0597">Phosphoprotein</keyword>
<evidence type="ECO:0000256" key="7">
    <source>
        <dbReference type="ARBA" id="ARBA00022840"/>
    </source>
</evidence>
<dbReference type="Gene3D" id="3.30.450.20">
    <property type="entry name" value="PAS domain"/>
    <property type="match status" value="1"/>
</dbReference>
<evidence type="ECO:0000256" key="6">
    <source>
        <dbReference type="ARBA" id="ARBA00022777"/>
    </source>
</evidence>
<dbReference type="PANTHER" id="PTHR43065:SF10">
    <property type="entry name" value="PEROXIDE STRESS-ACTIVATED HISTIDINE KINASE MAK3"/>
    <property type="match status" value="1"/>
</dbReference>
<accession>A0A5B9EF53</accession>
<dbReference type="GO" id="GO:0005524">
    <property type="term" value="F:ATP binding"/>
    <property type="evidence" value="ECO:0007669"/>
    <property type="project" value="UniProtKB-KW"/>
</dbReference>
<dbReference type="InterPro" id="IPR000700">
    <property type="entry name" value="PAS-assoc_C"/>
</dbReference>
<keyword evidence="7" id="KW-0067">ATP-binding</keyword>